<evidence type="ECO:0000313" key="1">
    <source>
        <dbReference type="EMBL" id="CAG8743145.1"/>
    </source>
</evidence>
<name>A0A9N9IM71_9GLOM</name>
<feature type="non-terminal residue" evidence="1">
    <location>
        <position position="130"/>
    </location>
</feature>
<protein>
    <submittedName>
        <fullName evidence="1">1018_t:CDS:1</fullName>
    </submittedName>
</protein>
<reference evidence="1" key="1">
    <citation type="submission" date="2021-06" db="EMBL/GenBank/DDBJ databases">
        <authorList>
            <person name="Kallberg Y."/>
            <person name="Tangrot J."/>
            <person name="Rosling A."/>
        </authorList>
    </citation>
    <scope>NUCLEOTIDE SEQUENCE</scope>
    <source>
        <strain evidence="1">IN212</strain>
    </source>
</reference>
<keyword evidence="2" id="KW-1185">Reference proteome</keyword>
<gene>
    <name evidence="1" type="ORF">RFULGI_LOCUS13026</name>
</gene>
<sequence length="130" mass="14861">DYFVTLSSTSKGDDLEFIVFRILKKIKIDCQRKVDVSEIRKFEAVLSRYPKRTTLGIFVTLAVDGYTKVAIERAETSKFNLLLTNVSNLQQDILDYVSGNFSADSKDPEERIIDEIIGKIEQEIHAINEK</sequence>
<proteinExistence type="predicted"/>
<accession>A0A9N9IM71</accession>
<dbReference type="EMBL" id="CAJVPZ010032962">
    <property type="protein sequence ID" value="CAG8743145.1"/>
    <property type="molecule type" value="Genomic_DNA"/>
</dbReference>
<comment type="caution">
    <text evidence="1">The sequence shown here is derived from an EMBL/GenBank/DDBJ whole genome shotgun (WGS) entry which is preliminary data.</text>
</comment>
<evidence type="ECO:0000313" key="2">
    <source>
        <dbReference type="Proteomes" id="UP000789396"/>
    </source>
</evidence>
<organism evidence="1 2">
    <name type="scientific">Racocetra fulgida</name>
    <dbReference type="NCBI Taxonomy" id="60492"/>
    <lineage>
        <taxon>Eukaryota</taxon>
        <taxon>Fungi</taxon>
        <taxon>Fungi incertae sedis</taxon>
        <taxon>Mucoromycota</taxon>
        <taxon>Glomeromycotina</taxon>
        <taxon>Glomeromycetes</taxon>
        <taxon>Diversisporales</taxon>
        <taxon>Gigasporaceae</taxon>
        <taxon>Racocetra</taxon>
    </lineage>
</organism>
<dbReference type="AlphaFoldDB" id="A0A9N9IM71"/>
<feature type="non-terminal residue" evidence="1">
    <location>
        <position position="1"/>
    </location>
</feature>
<dbReference type="Proteomes" id="UP000789396">
    <property type="component" value="Unassembled WGS sequence"/>
</dbReference>
<dbReference type="OrthoDB" id="2435773at2759"/>